<reference evidence="4 5" key="1">
    <citation type="submission" date="2020-04" db="EMBL/GenBank/DDBJ databases">
        <title>Chitinophaga sp. G-6-1-13 sp. nov., isolated from soil.</title>
        <authorList>
            <person name="Dahal R.H."/>
            <person name="Chaudhary D.K."/>
        </authorList>
    </citation>
    <scope>NUCLEOTIDE SEQUENCE [LARGE SCALE GENOMIC DNA]</scope>
    <source>
        <strain evidence="4 5">G-6-1-13</strain>
    </source>
</reference>
<dbReference type="PANTHER" id="PTHR30273:SF2">
    <property type="entry name" value="PROTEIN FECR"/>
    <property type="match status" value="1"/>
</dbReference>
<keyword evidence="1" id="KW-0812">Transmembrane</keyword>
<dbReference type="RefSeq" id="WP_169224662.1">
    <property type="nucleotide sequence ID" value="NZ_JABBGC010000001.1"/>
</dbReference>
<feature type="transmembrane region" description="Helical" evidence="1">
    <location>
        <begin position="88"/>
        <end position="109"/>
    </location>
</feature>
<dbReference type="Proteomes" id="UP000583266">
    <property type="component" value="Unassembled WGS sequence"/>
</dbReference>
<dbReference type="Pfam" id="PF16344">
    <property type="entry name" value="FecR_C"/>
    <property type="match status" value="1"/>
</dbReference>
<dbReference type="Gene3D" id="2.60.120.1440">
    <property type="match status" value="1"/>
</dbReference>
<comment type="caution">
    <text evidence="4">The sequence shown here is derived from an EMBL/GenBank/DDBJ whole genome shotgun (WGS) entry which is preliminary data.</text>
</comment>
<dbReference type="InterPro" id="IPR032508">
    <property type="entry name" value="FecR_C"/>
</dbReference>
<dbReference type="PANTHER" id="PTHR30273">
    <property type="entry name" value="PERIPLASMIC SIGNAL SENSOR AND SIGMA FACTOR ACTIVATOR FECR-RELATED"/>
    <property type="match status" value="1"/>
</dbReference>
<dbReference type="AlphaFoldDB" id="A0A848GIT8"/>
<dbReference type="Gene3D" id="3.55.50.30">
    <property type="match status" value="1"/>
</dbReference>
<evidence type="ECO:0000259" key="3">
    <source>
        <dbReference type="Pfam" id="PF16344"/>
    </source>
</evidence>
<organism evidence="4 5">
    <name type="scientific">Chitinophaga fulva</name>
    <dbReference type="NCBI Taxonomy" id="2728842"/>
    <lineage>
        <taxon>Bacteria</taxon>
        <taxon>Pseudomonadati</taxon>
        <taxon>Bacteroidota</taxon>
        <taxon>Chitinophagia</taxon>
        <taxon>Chitinophagales</taxon>
        <taxon>Chitinophagaceae</taxon>
        <taxon>Chitinophaga</taxon>
    </lineage>
</organism>
<evidence type="ECO:0000313" key="5">
    <source>
        <dbReference type="Proteomes" id="UP000583266"/>
    </source>
</evidence>
<dbReference type="InterPro" id="IPR006860">
    <property type="entry name" value="FecR"/>
</dbReference>
<keyword evidence="1" id="KW-1133">Transmembrane helix</keyword>
<feature type="domain" description="Protein FecR C-terminal" evidence="3">
    <location>
        <begin position="325"/>
        <end position="390"/>
    </location>
</feature>
<proteinExistence type="predicted"/>
<protein>
    <submittedName>
        <fullName evidence="4">DUF4974 domain-containing protein</fullName>
    </submittedName>
</protein>
<evidence type="ECO:0000259" key="2">
    <source>
        <dbReference type="Pfam" id="PF04773"/>
    </source>
</evidence>
<dbReference type="Pfam" id="PF04773">
    <property type="entry name" value="FecR"/>
    <property type="match status" value="1"/>
</dbReference>
<keyword evidence="1" id="KW-0472">Membrane</keyword>
<dbReference type="GO" id="GO:0016989">
    <property type="term" value="F:sigma factor antagonist activity"/>
    <property type="evidence" value="ECO:0007669"/>
    <property type="project" value="TreeGrafter"/>
</dbReference>
<accession>A0A848GIT8</accession>
<dbReference type="EMBL" id="JABBGC010000001">
    <property type="protein sequence ID" value="NML37611.1"/>
    <property type="molecule type" value="Genomic_DNA"/>
</dbReference>
<sequence length="392" mass="42796">MSENDFSYLVHDEQFINYCLQRNAADVQYWEERLRQDPMLAREAAALKPLVIALAAASQQQEARQQWQLLQQQLGSATVPTPRKKTIAWYRIPAAAAVLALLLWGVYLLTRPAPLPTPTAVNTTTQDIPAGGNKATLTLANGSRIVLDDTAEGTVASQGGVSIHKNSTGQLTYTITSNNQSTDTGYNTIQTPKGGQYRVNLPDGSRVWLNAATSLTFPAAFGAGRRTVSLNGEAYFEVAAMPNAQPFTVKANDFTIDVLGTQFNIMAYADEKNSRTTLLTGAVRVTKGDVGKVLQPGQEAITGSGIQVRDADTEAAVAWKNGMTVFSDADIHSIMRQIARWYDVDIVYQGEIPQRQFTGKIPRNANVSKVLKILELSNIHFTIDGRKIIVTP</sequence>
<keyword evidence="5" id="KW-1185">Reference proteome</keyword>
<dbReference type="InterPro" id="IPR012373">
    <property type="entry name" value="Ferrdict_sens_TM"/>
</dbReference>
<name>A0A848GIT8_9BACT</name>
<evidence type="ECO:0000256" key="1">
    <source>
        <dbReference type="SAM" id="Phobius"/>
    </source>
</evidence>
<gene>
    <name evidence="4" type="ORF">HHL17_10450</name>
</gene>
<feature type="domain" description="FecR protein" evidence="2">
    <location>
        <begin position="188"/>
        <end position="284"/>
    </location>
</feature>
<evidence type="ECO:0000313" key="4">
    <source>
        <dbReference type="EMBL" id="NML37611.1"/>
    </source>
</evidence>